<gene>
    <name evidence="2" type="ORF">RIMI_LOCUS16027243</name>
</gene>
<comment type="caution">
    <text evidence="2">The sequence shown here is derived from an EMBL/GenBank/DDBJ whole genome shotgun (WGS) entry which is preliminary data.</text>
</comment>
<dbReference type="PANTHER" id="PTHR21301:SF12">
    <property type="match status" value="1"/>
</dbReference>
<keyword evidence="3" id="KW-1185">Reference proteome</keyword>
<dbReference type="Proteomes" id="UP001176940">
    <property type="component" value="Unassembled WGS sequence"/>
</dbReference>
<evidence type="ECO:0000313" key="2">
    <source>
        <dbReference type="EMBL" id="CAJ0957654.1"/>
    </source>
</evidence>
<feature type="domain" description="Helix-turn-helix" evidence="1">
    <location>
        <begin position="68"/>
        <end position="122"/>
    </location>
</feature>
<evidence type="ECO:0000313" key="3">
    <source>
        <dbReference type="Proteomes" id="UP001176940"/>
    </source>
</evidence>
<reference evidence="2" key="1">
    <citation type="submission" date="2023-07" db="EMBL/GenBank/DDBJ databases">
        <authorList>
            <person name="Stuckert A."/>
        </authorList>
    </citation>
    <scope>NUCLEOTIDE SEQUENCE</scope>
</reference>
<dbReference type="PANTHER" id="PTHR21301">
    <property type="entry name" value="REVERSE TRANSCRIPTASE"/>
    <property type="match status" value="1"/>
</dbReference>
<sequence>MVCNPLSHQVVSWWRYIDDVIMVWQGTEVELKSFIGVLNSNLKNIKLTYSNGTIHTDLFRKTTSVNSLLHSSSQHPRHLIRNIPTGQFLRARRICSNDELFENQARDLYTRFKDRGYGKKTICRSYQRAYHCQRNSLLQKRHKDGSTDQVRCILDFNSRSEDVRRAISKYWPVLLTDKTIAQCVGSNPSITYRRSQNLRDHLAHSYHRASDSKFIFGARGPKRSCLPHYTHYYVHNKGRYLSCYLPVWSYLHRDDHTELRRRVREHVLDIEGAVTEADSYKLKPIPRHFKARHGCDPRGLSVKGIDRVFIGPRGGNWKKMLAEKEASNERSQKFELCLFSQVKNKALLVMESFV</sequence>
<organism evidence="2 3">
    <name type="scientific">Ranitomeya imitator</name>
    <name type="common">mimic poison frog</name>
    <dbReference type="NCBI Taxonomy" id="111125"/>
    <lineage>
        <taxon>Eukaryota</taxon>
        <taxon>Metazoa</taxon>
        <taxon>Chordata</taxon>
        <taxon>Craniata</taxon>
        <taxon>Vertebrata</taxon>
        <taxon>Euteleostomi</taxon>
        <taxon>Amphibia</taxon>
        <taxon>Batrachia</taxon>
        <taxon>Anura</taxon>
        <taxon>Neobatrachia</taxon>
        <taxon>Hyloidea</taxon>
        <taxon>Dendrobatidae</taxon>
        <taxon>Dendrobatinae</taxon>
        <taxon>Ranitomeya</taxon>
    </lineage>
</organism>
<proteinExistence type="predicted"/>
<dbReference type="Pfam" id="PF26215">
    <property type="entry name" value="HTH_animal"/>
    <property type="match status" value="1"/>
</dbReference>
<dbReference type="EMBL" id="CAUEEQ010044005">
    <property type="protein sequence ID" value="CAJ0957654.1"/>
    <property type="molecule type" value="Genomic_DNA"/>
</dbReference>
<protein>
    <recommendedName>
        <fullName evidence="1">Helix-turn-helix domain-containing protein</fullName>
    </recommendedName>
</protein>
<dbReference type="InterPro" id="IPR058912">
    <property type="entry name" value="HTH_animal"/>
</dbReference>
<name>A0ABN9M4H6_9NEOB</name>
<accession>A0ABN9M4H6</accession>
<evidence type="ECO:0000259" key="1">
    <source>
        <dbReference type="Pfam" id="PF26215"/>
    </source>
</evidence>